<sequence>MKVTRTGLITEPTDWTDDIWQKLLLEHEPGKRRKVGRPRNWRKDIALIIDVNRLKLERSRSDSEAIHVLTTSQRFAGRWSGENELTLRNRLSAARKDRAIEVILERAQGLGVDLSALVDQTDLIKKRGGPTPNEAKAADNAEKKPETVAAQPPKPPKPKAEKPEEEATRAEREALALARAMFQ</sequence>
<organism evidence="2 3">
    <name type="scientific">Mesorhizobium kowhaii</name>
    <dbReference type="NCBI Taxonomy" id="1300272"/>
    <lineage>
        <taxon>Bacteria</taxon>
        <taxon>Pseudomonadati</taxon>
        <taxon>Pseudomonadota</taxon>
        <taxon>Alphaproteobacteria</taxon>
        <taxon>Hyphomicrobiales</taxon>
        <taxon>Phyllobacteriaceae</taxon>
        <taxon>Mesorhizobium</taxon>
    </lineage>
</organism>
<protein>
    <submittedName>
        <fullName evidence="2">Uncharacterized protein</fullName>
    </submittedName>
</protein>
<evidence type="ECO:0000256" key="1">
    <source>
        <dbReference type="SAM" id="MobiDB-lite"/>
    </source>
</evidence>
<feature type="region of interest" description="Disordered" evidence="1">
    <location>
        <begin position="124"/>
        <end position="183"/>
    </location>
</feature>
<dbReference type="RefSeq" id="WP_111546275.1">
    <property type="nucleotide sequence ID" value="NZ_MZXV01000050.1"/>
</dbReference>
<dbReference type="OrthoDB" id="8452527at2"/>
<keyword evidence="3" id="KW-1185">Reference proteome</keyword>
<proteinExistence type="predicted"/>
<comment type="caution">
    <text evidence="2">The sequence shown here is derived from an EMBL/GenBank/DDBJ whole genome shotgun (WGS) entry which is preliminary data.</text>
</comment>
<feature type="compositionally biased region" description="Basic and acidic residues" evidence="1">
    <location>
        <begin position="136"/>
        <end position="146"/>
    </location>
</feature>
<dbReference type="Proteomes" id="UP000248616">
    <property type="component" value="Unassembled WGS sequence"/>
</dbReference>
<dbReference type="AlphaFoldDB" id="A0A2W7C0N3"/>
<evidence type="ECO:0000313" key="3">
    <source>
        <dbReference type="Proteomes" id="UP000248616"/>
    </source>
</evidence>
<name>A0A2W7C0N3_9HYPH</name>
<dbReference type="EMBL" id="MZXV01000050">
    <property type="protein sequence ID" value="PZV36477.1"/>
    <property type="molecule type" value="Genomic_DNA"/>
</dbReference>
<gene>
    <name evidence="2" type="ORF">B5V02_22130</name>
</gene>
<evidence type="ECO:0000313" key="2">
    <source>
        <dbReference type="EMBL" id="PZV36477.1"/>
    </source>
</evidence>
<feature type="compositionally biased region" description="Basic and acidic residues" evidence="1">
    <location>
        <begin position="158"/>
        <end position="174"/>
    </location>
</feature>
<reference evidence="3" key="1">
    <citation type="submission" date="2017-03" db="EMBL/GenBank/DDBJ databases">
        <authorList>
            <person name="Safronova V.I."/>
            <person name="Sazanova A.L."/>
            <person name="Chirak E.R."/>
        </authorList>
    </citation>
    <scope>NUCLEOTIDE SEQUENCE [LARGE SCALE GENOMIC DNA]</scope>
    <source>
        <strain evidence="3">Ach-343</strain>
    </source>
</reference>
<accession>A0A2W7C0N3</accession>